<keyword evidence="1" id="KW-1003">Cell membrane</keyword>
<comment type="similarity">
    <text evidence="1">Belongs to the DcrB family.</text>
</comment>
<dbReference type="EMBL" id="AP019531">
    <property type="protein sequence ID" value="BBI92375.1"/>
    <property type="molecule type" value="Genomic_DNA"/>
</dbReference>
<keyword evidence="1" id="KW-0449">Lipoprotein</keyword>
<dbReference type="InterPro" id="IPR014894">
    <property type="entry name" value="DcrB/EagT6"/>
</dbReference>
<dbReference type="Proteomes" id="UP000324392">
    <property type="component" value="Chromosome"/>
</dbReference>
<evidence type="ECO:0000313" key="2">
    <source>
        <dbReference type="EMBL" id="BBI92375.1"/>
    </source>
</evidence>
<keyword evidence="1" id="KW-0732">Signal</keyword>
<reference evidence="2 3" key="1">
    <citation type="submission" date="2019-03" db="EMBL/GenBank/DDBJ databases">
        <title>The genome sequence of Candidatus Serratia symbiotica strain IS.</title>
        <authorList>
            <person name="Nikoh N."/>
            <person name="Koga R."/>
            <person name="Oshima K."/>
            <person name="Hattori M."/>
            <person name="Fukatsu T."/>
        </authorList>
    </citation>
    <scope>NUCLEOTIDE SEQUENCE [LARGE SCALE GENOMIC DNA]</scope>
    <source>
        <strain evidence="2 3">IS</strain>
    </source>
</reference>
<dbReference type="HAMAP" id="MF_02248">
    <property type="entry name" value="DcrB"/>
    <property type="match status" value="1"/>
</dbReference>
<dbReference type="Pfam" id="PF08786">
    <property type="entry name" value="DcrB"/>
    <property type="match status" value="1"/>
</dbReference>
<accession>A0A455VR21</accession>
<dbReference type="RefSeq" id="WP_006708571.1">
    <property type="nucleotide sequence ID" value="NZ_AP019531.1"/>
</dbReference>
<dbReference type="Gene3D" id="3.40.1000.10">
    <property type="entry name" value="Mog1/PsbP, alpha/beta/alpha sandwich"/>
    <property type="match status" value="1"/>
</dbReference>
<dbReference type="AlphaFoldDB" id="A0A455VR21"/>
<sequence>MHKVAKLLGINLLVFGLAACDGGTKDRTVTSGQTGQQVSLLGSRLMFTLPAGMADKSGELSNQANNVHMYADSTDRCAVLVIRADKAVDSLEMLAKRLEDTQRVRDANLQVITNKAIEVNGVPLRQLDSIITSAGEKAYSSILIGSLDNDMLTIQVTLPADNLQQAQSEAAGIISTLKLKK</sequence>
<dbReference type="PROSITE" id="PS51257">
    <property type="entry name" value="PROKAR_LIPOPROTEIN"/>
    <property type="match status" value="1"/>
</dbReference>
<name>A0A455VR21_9GAMM</name>
<protein>
    <recommendedName>
        <fullName evidence="1">Inner membrane lipoprotein DcrB</fullName>
    </recommendedName>
</protein>
<organism evidence="2 3">
    <name type="scientific">Serratia symbiotica</name>
    <dbReference type="NCBI Taxonomy" id="138074"/>
    <lineage>
        <taxon>Bacteria</taxon>
        <taxon>Pseudomonadati</taxon>
        <taxon>Pseudomonadota</taxon>
        <taxon>Gammaproteobacteria</taxon>
        <taxon>Enterobacterales</taxon>
        <taxon>Yersiniaceae</taxon>
        <taxon>Serratia</taxon>
    </lineage>
</organism>
<evidence type="ECO:0000313" key="3">
    <source>
        <dbReference type="Proteomes" id="UP000324392"/>
    </source>
</evidence>
<keyword evidence="1" id="KW-0564">Palmitate</keyword>
<dbReference type="NCBIfam" id="NF008627">
    <property type="entry name" value="PRK11615.1"/>
    <property type="match status" value="1"/>
</dbReference>
<comment type="subcellular location">
    <subcellularLocation>
        <location evidence="1">Cell membrane</location>
        <topology evidence="1">Lipid-anchor</topology>
        <orientation evidence="1">Periplasmic side</orientation>
    </subcellularLocation>
</comment>
<gene>
    <name evidence="1 2" type="primary">dcrB</name>
    <name evidence="2" type="ORF">SSYIS1_20710</name>
</gene>
<evidence type="ECO:0000256" key="1">
    <source>
        <dbReference type="HAMAP-Rule" id="MF_02248"/>
    </source>
</evidence>
<dbReference type="GO" id="GO:0005886">
    <property type="term" value="C:plasma membrane"/>
    <property type="evidence" value="ECO:0007669"/>
    <property type="project" value="UniProtKB-SubCell"/>
</dbReference>
<proteinExistence type="inferred from homology"/>
<comment type="function">
    <text evidence="1">Plays a role in cell envelope biogenesis, maintenance of cell envelope integrity and membrane homeostasis. Essential for lipoprotein maturation under conditions where membrane fluidity may be altered.</text>
</comment>
<keyword evidence="1" id="KW-0472">Membrane</keyword>
<dbReference type="InterPro" id="IPR046406">
    <property type="entry name" value="DcrB"/>
</dbReference>